<evidence type="ECO:0000313" key="9">
    <source>
        <dbReference type="EMBL" id="KNE20399.1"/>
    </source>
</evidence>
<dbReference type="Pfam" id="PF13370">
    <property type="entry name" value="Fer4_13"/>
    <property type="match status" value="1"/>
</dbReference>
<comment type="caution">
    <text evidence="9">The sequence shown here is derived from an EMBL/GenBank/DDBJ whole genome shotgun (WGS) entry which is preliminary data.</text>
</comment>
<dbReference type="EMBL" id="LGTO01000007">
    <property type="protein sequence ID" value="KNE20399.1"/>
    <property type="molecule type" value="Genomic_DNA"/>
</dbReference>
<proteinExistence type="predicted"/>
<dbReference type="AlphaFoldDB" id="A0A0L0QPA8"/>
<dbReference type="InterPro" id="IPR017896">
    <property type="entry name" value="4Fe4S_Fe-S-bd"/>
</dbReference>
<gene>
    <name evidence="9" type="ORF">AFK71_18670</name>
</gene>
<evidence type="ECO:0000256" key="6">
    <source>
        <dbReference type="ARBA" id="ARBA00023004"/>
    </source>
</evidence>
<dbReference type="PROSITE" id="PS51379">
    <property type="entry name" value="4FE4S_FER_2"/>
    <property type="match status" value="1"/>
</dbReference>
<dbReference type="PANTHER" id="PTHR39163:SF1">
    <property type="entry name" value="FERREDOXIN"/>
    <property type="match status" value="1"/>
</dbReference>
<dbReference type="GO" id="GO:0009055">
    <property type="term" value="F:electron transfer activity"/>
    <property type="evidence" value="ECO:0007669"/>
    <property type="project" value="UniProtKB-UniRule"/>
</dbReference>
<evidence type="ECO:0000256" key="5">
    <source>
        <dbReference type="ARBA" id="ARBA00022982"/>
    </source>
</evidence>
<dbReference type="PANTHER" id="PTHR39163">
    <property type="entry name" value="FERREDOXIN"/>
    <property type="match status" value="1"/>
</dbReference>
<reference evidence="10" key="1">
    <citation type="submission" date="2015-07" db="EMBL/GenBank/DDBJ databases">
        <title>Fjat-10053 dsm26.</title>
        <authorList>
            <person name="Liu B."/>
            <person name="Wang J."/>
            <person name="Zhu Y."/>
            <person name="Liu G."/>
            <person name="Chen Q."/>
            <person name="Chen Z."/>
            <person name="Lan J."/>
            <person name="Che J."/>
            <person name="Ge C."/>
            <person name="Shi H."/>
            <person name="Pan Z."/>
            <person name="Liu X."/>
        </authorList>
    </citation>
    <scope>NUCLEOTIDE SEQUENCE [LARGE SCALE GENOMIC DNA]</scope>
    <source>
        <strain evidence="10">DSM 26</strain>
    </source>
</reference>
<keyword evidence="7 8" id="KW-0411">Iron-sulfur</keyword>
<dbReference type="SUPFAM" id="SSF54862">
    <property type="entry name" value="4Fe-4S ferredoxins"/>
    <property type="match status" value="1"/>
</dbReference>
<dbReference type="InterPro" id="IPR001080">
    <property type="entry name" value="3Fe4S_ferredoxin"/>
</dbReference>
<dbReference type="PATRIC" id="fig|1473.5.peg.2471"/>
<dbReference type="Proteomes" id="UP000036780">
    <property type="component" value="Unassembled WGS sequence"/>
</dbReference>
<keyword evidence="4 8" id="KW-0479">Metal-binding</keyword>
<dbReference type="InterPro" id="IPR052395">
    <property type="entry name" value="ET_Ferredoxin"/>
</dbReference>
<keyword evidence="6 8" id="KW-0408">Iron</keyword>
<sequence length="81" mass="8989">MCYYTKIDRETCIACGACGIAAPDLYDYDDECIAFFVKDHNQGITPIKDTSVDAMLAAYEECPTGSVQISKQPFHQSENVK</sequence>
<evidence type="ECO:0000256" key="8">
    <source>
        <dbReference type="RuleBase" id="RU368020"/>
    </source>
</evidence>
<dbReference type="GO" id="GO:0051539">
    <property type="term" value="F:4 iron, 4 sulfur cluster binding"/>
    <property type="evidence" value="ECO:0007669"/>
    <property type="project" value="UniProtKB-KW"/>
</dbReference>
<organism evidence="9 10">
    <name type="scientific">Virgibacillus pantothenticus</name>
    <dbReference type="NCBI Taxonomy" id="1473"/>
    <lineage>
        <taxon>Bacteria</taxon>
        <taxon>Bacillati</taxon>
        <taxon>Bacillota</taxon>
        <taxon>Bacilli</taxon>
        <taxon>Bacillales</taxon>
        <taxon>Bacillaceae</taxon>
        <taxon>Virgibacillus</taxon>
    </lineage>
</organism>
<dbReference type="PRINTS" id="PR00352">
    <property type="entry name" value="3FE4SFRDOXIN"/>
</dbReference>
<keyword evidence="10" id="KW-1185">Reference proteome</keyword>
<dbReference type="RefSeq" id="WP_050352974.1">
    <property type="nucleotide sequence ID" value="NZ_CP073011.1"/>
</dbReference>
<evidence type="ECO:0000313" key="10">
    <source>
        <dbReference type="Proteomes" id="UP000036780"/>
    </source>
</evidence>
<protein>
    <recommendedName>
        <fullName evidence="8">Ferredoxin</fullName>
    </recommendedName>
</protein>
<dbReference type="OrthoDB" id="9801085at2"/>
<keyword evidence="5 8" id="KW-0249">Electron transport</keyword>
<keyword evidence="3" id="KW-0004">4Fe-4S</keyword>
<accession>A0A0L0QPA8</accession>
<evidence type="ECO:0000256" key="2">
    <source>
        <dbReference type="ARBA" id="ARBA00022448"/>
    </source>
</evidence>
<comment type="cofactor">
    <cofactor evidence="1">
        <name>[4Fe-4S] cluster</name>
        <dbReference type="ChEBI" id="CHEBI:49883"/>
    </cofactor>
</comment>
<dbReference type="Gene3D" id="3.30.70.20">
    <property type="match status" value="1"/>
</dbReference>
<keyword evidence="2 8" id="KW-0813">Transport</keyword>
<evidence type="ECO:0000256" key="7">
    <source>
        <dbReference type="ARBA" id="ARBA00023014"/>
    </source>
</evidence>
<dbReference type="GO" id="GO:0005506">
    <property type="term" value="F:iron ion binding"/>
    <property type="evidence" value="ECO:0007669"/>
    <property type="project" value="UniProtKB-UniRule"/>
</dbReference>
<evidence type="ECO:0000256" key="3">
    <source>
        <dbReference type="ARBA" id="ARBA00022485"/>
    </source>
</evidence>
<comment type="function">
    <text evidence="8">Ferredoxins are iron-sulfur proteins that transfer electrons in a wide variety of metabolic reactions.</text>
</comment>
<evidence type="ECO:0000256" key="1">
    <source>
        <dbReference type="ARBA" id="ARBA00001966"/>
    </source>
</evidence>
<name>A0A0L0QPA8_VIRPA</name>
<dbReference type="GeneID" id="66870440"/>
<evidence type="ECO:0000256" key="4">
    <source>
        <dbReference type="ARBA" id="ARBA00022723"/>
    </source>
</evidence>